<proteinExistence type="predicted"/>
<organism evidence="2 3">
    <name type="scientific">Micromonospora pisi</name>
    <dbReference type="NCBI Taxonomy" id="589240"/>
    <lineage>
        <taxon>Bacteria</taxon>
        <taxon>Bacillati</taxon>
        <taxon>Actinomycetota</taxon>
        <taxon>Actinomycetes</taxon>
        <taxon>Micromonosporales</taxon>
        <taxon>Micromonosporaceae</taxon>
        <taxon>Micromonospora</taxon>
    </lineage>
</organism>
<gene>
    <name evidence="2" type="ORF">BDK92_3750</name>
</gene>
<evidence type="ECO:0000313" key="2">
    <source>
        <dbReference type="EMBL" id="RKR89405.1"/>
    </source>
</evidence>
<feature type="region of interest" description="Disordered" evidence="1">
    <location>
        <begin position="144"/>
        <end position="165"/>
    </location>
</feature>
<dbReference type="OrthoDB" id="3399371at2"/>
<dbReference type="AlphaFoldDB" id="A0A495JL77"/>
<keyword evidence="3" id="KW-1185">Reference proteome</keyword>
<dbReference type="RefSeq" id="WP_121157852.1">
    <property type="nucleotide sequence ID" value="NZ_RBKT01000001.1"/>
</dbReference>
<reference evidence="2 3" key="1">
    <citation type="submission" date="2018-10" db="EMBL/GenBank/DDBJ databases">
        <title>Sequencing the genomes of 1000 actinobacteria strains.</title>
        <authorList>
            <person name="Klenk H.-P."/>
        </authorList>
    </citation>
    <scope>NUCLEOTIDE SEQUENCE [LARGE SCALE GENOMIC DNA]</scope>
    <source>
        <strain evidence="2 3">DSM 45175</strain>
    </source>
</reference>
<dbReference type="Proteomes" id="UP000277671">
    <property type="component" value="Unassembled WGS sequence"/>
</dbReference>
<dbReference type="EMBL" id="RBKT01000001">
    <property type="protein sequence ID" value="RKR89405.1"/>
    <property type="molecule type" value="Genomic_DNA"/>
</dbReference>
<accession>A0A495JL77</accession>
<feature type="compositionally biased region" description="Polar residues" evidence="1">
    <location>
        <begin position="156"/>
        <end position="165"/>
    </location>
</feature>
<comment type="caution">
    <text evidence="2">The sequence shown here is derived from an EMBL/GenBank/DDBJ whole genome shotgun (WGS) entry which is preliminary data.</text>
</comment>
<protein>
    <recommendedName>
        <fullName evidence="4">PH (Pleckstrin Homology) domain-containing protein</fullName>
    </recommendedName>
</protein>
<sequence length="165" mass="18073">MDLFFRTFLPAAAEAGLAAPIMSRHLPILRQCVAADDATVLVARCTRPDAQVPGNYLLLLTSRRLVVTRQTRLLQRLSLHLNTELRHLNNITWAPDPRLPALELAATAVDGVRERYLLRVGRRQPVAQLDALLNQAFHGGGAAVPPVAESTRSARRTTFSPAVAV</sequence>
<evidence type="ECO:0000313" key="3">
    <source>
        <dbReference type="Proteomes" id="UP000277671"/>
    </source>
</evidence>
<name>A0A495JL77_9ACTN</name>
<evidence type="ECO:0008006" key="4">
    <source>
        <dbReference type="Google" id="ProtNLM"/>
    </source>
</evidence>
<evidence type="ECO:0000256" key="1">
    <source>
        <dbReference type="SAM" id="MobiDB-lite"/>
    </source>
</evidence>